<name>A0A1R0H9B9_9FUNG</name>
<gene>
    <name evidence="1" type="ORF">AYI68_g41</name>
</gene>
<reference evidence="1 2" key="1">
    <citation type="journal article" date="2016" name="Mol. Biol. Evol.">
        <title>Genome-Wide Survey of Gut Fungi (Harpellales) Reveals the First Horizontally Transferred Ubiquitin Gene from a Mosquito Host.</title>
        <authorList>
            <person name="Wang Y."/>
            <person name="White M.M."/>
            <person name="Kvist S."/>
            <person name="Moncalvo J.M."/>
        </authorList>
    </citation>
    <scope>NUCLEOTIDE SEQUENCE [LARGE SCALE GENOMIC DNA]</scope>
    <source>
        <strain evidence="1 2">ALG-7-W6</strain>
    </source>
</reference>
<evidence type="ECO:0000313" key="2">
    <source>
        <dbReference type="Proteomes" id="UP000187455"/>
    </source>
</evidence>
<protein>
    <submittedName>
        <fullName evidence="1">Uncharacterized protein</fullName>
    </submittedName>
</protein>
<accession>A0A1R0H9B9</accession>
<dbReference type="OrthoDB" id="10616558at2759"/>
<comment type="caution">
    <text evidence="1">The sequence shown here is derived from an EMBL/GenBank/DDBJ whole genome shotgun (WGS) entry which is preliminary data.</text>
</comment>
<evidence type="ECO:0000313" key="1">
    <source>
        <dbReference type="EMBL" id="OLY85765.1"/>
    </source>
</evidence>
<proteinExistence type="predicted"/>
<dbReference type="Proteomes" id="UP000187455">
    <property type="component" value="Unassembled WGS sequence"/>
</dbReference>
<keyword evidence="2" id="KW-1185">Reference proteome</keyword>
<dbReference type="AlphaFoldDB" id="A0A1R0H9B9"/>
<sequence>MSKIKKKLVKEDLEIFDEVHAENTQIKDDFTKFLKKYEEDVLPRDFFGKVHSPKVNTDSVGEELIVGNLLNIFEKIISLPIKVKKNAICAKIFFSISPQLLPELTTNGKFDLTVFAQSERISGNISSKFGNSFDFKDPLLSLTTFLEIISHLKISEFSQDLAKDLDFVFNQISSFFSLSDSSIGSFPVKFLSKNGSFFTINLDRRFSRLGGLKFKPEEVLFLIERGVMVILRPNFNHVEESNNILCQRESKYEKIENLWLIYLCTENININQYQVSGKMTI</sequence>
<dbReference type="EMBL" id="LSSL01000007">
    <property type="protein sequence ID" value="OLY85765.1"/>
    <property type="molecule type" value="Genomic_DNA"/>
</dbReference>
<organism evidence="1 2">
    <name type="scientific">Smittium mucronatum</name>
    <dbReference type="NCBI Taxonomy" id="133383"/>
    <lineage>
        <taxon>Eukaryota</taxon>
        <taxon>Fungi</taxon>
        <taxon>Fungi incertae sedis</taxon>
        <taxon>Zoopagomycota</taxon>
        <taxon>Kickxellomycotina</taxon>
        <taxon>Harpellomycetes</taxon>
        <taxon>Harpellales</taxon>
        <taxon>Legeriomycetaceae</taxon>
        <taxon>Smittium</taxon>
    </lineage>
</organism>